<organism evidence="2 3">
    <name type="scientific">Cytobacillus citreus</name>
    <dbReference type="NCBI Taxonomy" id="2833586"/>
    <lineage>
        <taxon>Bacteria</taxon>
        <taxon>Bacillati</taxon>
        <taxon>Bacillota</taxon>
        <taxon>Bacilli</taxon>
        <taxon>Bacillales</taxon>
        <taxon>Bacillaceae</taxon>
        <taxon>Cytobacillus</taxon>
    </lineage>
</organism>
<protein>
    <submittedName>
        <fullName evidence="2">Uncharacterized protein</fullName>
    </submittedName>
</protein>
<evidence type="ECO:0000256" key="1">
    <source>
        <dbReference type="SAM" id="SignalP"/>
    </source>
</evidence>
<proteinExistence type="predicted"/>
<sequence>MVKKLLLIAVFLLAFTSMTNTYASTIGETSSDSSTCKSCENNEKGELLSGQLKDHYIQNAIEDKEVSDLLENYKAQEYQLVLEDSQVGKSHEGIIGTTLVLVKKDTEKDQYAYILYNDNTGQVKNFDQDQIEKLKEMNESQIQPQVCLTCILYCAALVEIPAAFAACIVFCAGAFC</sequence>
<comment type="caution">
    <text evidence="2">The sequence shown here is derived from an EMBL/GenBank/DDBJ whole genome shotgun (WGS) entry which is preliminary data.</text>
</comment>
<evidence type="ECO:0000313" key="3">
    <source>
        <dbReference type="Proteomes" id="UP000681027"/>
    </source>
</evidence>
<feature type="chain" id="PRO_5047172935" evidence="1">
    <location>
        <begin position="24"/>
        <end position="176"/>
    </location>
</feature>
<evidence type="ECO:0000313" key="2">
    <source>
        <dbReference type="EMBL" id="MBS4189949.1"/>
    </source>
</evidence>
<dbReference type="EMBL" id="JAGYPM010000002">
    <property type="protein sequence ID" value="MBS4189949.1"/>
    <property type="molecule type" value="Genomic_DNA"/>
</dbReference>
<dbReference type="RefSeq" id="WP_213101444.1">
    <property type="nucleotide sequence ID" value="NZ_JAGYPM010000002.1"/>
</dbReference>
<keyword evidence="1" id="KW-0732">Signal</keyword>
<reference evidence="2 3" key="1">
    <citation type="submission" date="2021-05" db="EMBL/GenBank/DDBJ databases">
        <title>Novel Bacillus species.</title>
        <authorList>
            <person name="Liu G."/>
        </authorList>
    </citation>
    <scope>NUCLEOTIDE SEQUENCE [LARGE SCALE GENOMIC DNA]</scope>
    <source>
        <strain evidence="2 3">FJAT-49705</strain>
    </source>
</reference>
<feature type="signal peptide" evidence="1">
    <location>
        <begin position="1"/>
        <end position="23"/>
    </location>
</feature>
<accession>A0ABS5NSQ4</accession>
<gene>
    <name evidence="2" type="ORF">KHA94_06985</name>
</gene>
<dbReference type="Proteomes" id="UP000681027">
    <property type="component" value="Unassembled WGS sequence"/>
</dbReference>
<keyword evidence="3" id="KW-1185">Reference proteome</keyword>
<name>A0ABS5NSQ4_9BACI</name>